<feature type="region of interest" description="Disordered" evidence="1">
    <location>
        <begin position="66"/>
        <end position="271"/>
    </location>
</feature>
<feature type="compositionally biased region" description="Pro residues" evidence="1">
    <location>
        <begin position="356"/>
        <end position="370"/>
    </location>
</feature>
<dbReference type="AlphaFoldDB" id="A0A8B8TEW2"/>
<feature type="region of interest" description="Disordered" evidence="1">
    <location>
        <begin position="309"/>
        <end position="383"/>
    </location>
</feature>
<dbReference type="RefSeq" id="XP_032340771.1">
    <property type="nucleotide sequence ID" value="XM_032484880.1"/>
</dbReference>
<sequence>MSDEEESSRITKLAQIPAATDREPMWHCPQSFPACESSPHPQPLPAPKPATRGCLGVRFTNTLRVSAEPSGSGIQRLGEARDVLPRLPQAQRRAASGRIGTRPLPPPISGGSQEGDKCATQLGRRKPEPRRPSGKLRLSRPDPMHQKGSPGSDGLPRRPGIPGSGFTPRAPARSPAEPGSGGVRGSPHASRRARPARQATPPETPEESCAVAGPRAAPAARPCPAPARPSAYRSPLRLRPLRRRLPSLGPLRNHFPAPLTPGRLGPRRPRSRALSAPAAPWVRVGAAPQDAPLQPRAAVLRAGPAREGGVWAKGEEGGTRRGLKLGWREEETATSPEPGEAKMGRGEQRPPSTAGPRPPAGPVFPAPPLPALSARSCTRSSLPLGPRLHAALTLPGLFGSNLL</sequence>
<organism evidence="2 3">
    <name type="scientific">Camelus ferus</name>
    <name type="common">Wild bactrian camel</name>
    <name type="synonym">Camelus bactrianus ferus</name>
    <dbReference type="NCBI Taxonomy" id="419612"/>
    <lineage>
        <taxon>Eukaryota</taxon>
        <taxon>Metazoa</taxon>
        <taxon>Chordata</taxon>
        <taxon>Craniata</taxon>
        <taxon>Vertebrata</taxon>
        <taxon>Euteleostomi</taxon>
        <taxon>Mammalia</taxon>
        <taxon>Eutheria</taxon>
        <taxon>Laurasiatheria</taxon>
        <taxon>Artiodactyla</taxon>
        <taxon>Tylopoda</taxon>
        <taxon>Camelidae</taxon>
        <taxon>Camelus</taxon>
    </lineage>
</organism>
<gene>
    <name evidence="3" type="primary">LOC116665390</name>
</gene>
<dbReference type="KEGG" id="cfr:116665390"/>
<feature type="compositionally biased region" description="Low complexity" evidence="1">
    <location>
        <begin position="228"/>
        <end position="238"/>
    </location>
</feature>
<evidence type="ECO:0000313" key="2">
    <source>
        <dbReference type="Proteomes" id="UP000694856"/>
    </source>
</evidence>
<evidence type="ECO:0000313" key="3">
    <source>
        <dbReference type="RefSeq" id="XP_032340771.1"/>
    </source>
</evidence>
<name>A0A8B8TEW2_CAMFR</name>
<keyword evidence="2" id="KW-1185">Reference proteome</keyword>
<dbReference type="GeneID" id="116665390"/>
<protein>
    <submittedName>
        <fullName evidence="3">LOW QUALITY PROTEIN: translation initiation factor IF-2-like</fullName>
    </submittedName>
</protein>
<feature type="region of interest" description="Disordered" evidence="1">
    <location>
        <begin position="1"/>
        <end position="52"/>
    </location>
</feature>
<evidence type="ECO:0000256" key="1">
    <source>
        <dbReference type="SAM" id="MobiDB-lite"/>
    </source>
</evidence>
<proteinExistence type="predicted"/>
<feature type="compositionally biased region" description="Basic and acidic residues" evidence="1">
    <location>
        <begin position="339"/>
        <end position="348"/>
    </location>
</feature>
<dbReference type="Proteomes" id="UP000694856">
    <property type="component" value="Chromosome 8"/>
</dbReference>
<feature type="compositionally biased region" description="Low complexity" evidence="1">
    <location>
        <begin position="210"/>
        <end position="220"/>
    </location>
</feature>
<reference evidence="3" key="1">
    <citation type="submission" date="2025-08" db="UniProtKB">
        <authorList>
            <consortium name="RefSeq"/>
        </authorList>
    </citation>
    <scope>IDENTIFICATION</scope>
    <source>
        <tissue evidence="3">Ear skin</tissue>
    </source>
</reference>
<accession>A0A8B8TEW2</accession>
<feature type="compositionally biased region" description="Low complexity" evidence="1">
    <location>
        <begin position="246"/>
        <end position="264"/>
    </location>
</feature>